<dbReference type="Gene3D" id="3.20.20.140">
    <property type="entry name" value="Metal-dependent hydrolases"/>
    <property type="match status" value="1"/>
</dbReference>
<sequence length="448" mass="48022">MSSSILLKNGTAVLPGRTVQADILLKDGKIAGIGPVDPAAAAEIVDCSGLHILPGVIDTQVHFREPGPTHKEDLETGSRGAVLGGVTAVFEMPNTSPNTDTPERLADKLDRASGRMWCNHAFFLGATAENAGQLGVWERLPGCAGVKVFMGSSTGSLLVDDDAALQRILAGGIRRVAVHCEDEGRLRERHSLVAGGADVSLHPEWRDAEAALRATTRLLGLARMTGRRVHVLHVTTADEMDILVDYRDLATVEVTPQHLTLAAPEAYETLGTLAQMNPPIRDARHREALWRALDSGLVDVIGSDHAPHTLEEKARPYPESPSGMTGVQTLVPVMLDHVNAGRLTLERFVDLTSAGPARIYEIAGKGRIAVGYDADLTIVDMKARRTITNDWIASRCGWTPFDGVSVQGWPMLTLVGGRIVMREDTLLGAPGGHPVRFHPLPVGMGLSP</sequence>
<dbReference type="Pfam" id="PF01979">
    <property type="entry name" value="Amidohydro_1"/>
    <property type="match status" value="1"/>
</dbReference>
<dbReference type="GO" id="GO:0046872">
    <property type="term" value="F:metal ion binding"/>
    <property type="evidence" value="ECO:0007669"/>
    <property type="project" value="UniProtKB-KW"/>
</dbReference>
<evidence type="ECO:0000313" key="7">
    <source>
        <dbReference type="EMBL" id="MBE1237431.1"/>
    </source>
</evidence>
<dbReference type="InterPro" id="IPR032466">
    <property type="entry name" value="Metal_Hydrolase"/>
</dbReference>
<dbReference type="InterPro" id="IPR050138">
    <property type="entry name" value="DHOase/Allantoinase_Hydrolase"/>
</dbReference>
<dbReference type="InterPro" id="IPR011059">
    <property type="entry name" value="Metal-dep_hydrolase_composite"/>
</dbReference>
<dbReference type="GO" id="GO:0006145">
    <property type="term" value="P:purine nucleobase catabolic process"/>
    <property type="evidence" value="ECO:0007669"/>
    <property type="project" value="TreeGrafter"/>
</dbReference>
<comment type="similarity">
    <text evidence="3">Belongs to the metallo-dependent hydrolases superfamily. DHOase family. Class I DHOase subfamily.</text>
</comment>
<evidence type="ECO:0000256" key="2">
    <source>
        <dbReference type="ARBA" id="ARBA00002368"/>
    </source>
</evidence>
<dbReference type="EMBL" id="JACZHT010000004">
    <property type="protein sequence ID" value="MBE1237431.1"/>
    <property type="molecule type" value="Genomic_DNA"/>
</dbReference>
<dbReference type="NCBIfam" id="TIGR00857">
    <property type="entry name" value="pyrC_multi"/>
    <property type="match status" value="1"/>
</dbReference>
<name>A0A8J6YJD9_9PROT</name>
<evidence type="ECO:0000256" key="4">
    <source>
        <dbReference type="ARBA" id="ARBA00022723"/>
    </source>
</evidence>
<dbReference type="SUPFAM" id="SSF51338">
    <property type="entry name" value="Composite domain of metallo-dependent hydrolases"/>
    <property type="match status" value="1"/>
</dbReference>
<dbReference type="Gene3D" id="2.30.40.10">
    <property type="entry name" value="Urease, subunit C, domain 1"/>
    <property type="match status" value="1"/>
</dbReference>
<reference evidence="7" key="1">
    <citation type="submission" date="2020-10" db="EMBL/GenBank/DDBJ databases">
        <title>Genome sequence of the unusual species of purple photosynthetic bacteria, Phaeovibrio sulfidiphilus DSM 23193, type strain.</title>
        <authorList>
            <person name="Kyndt J.A."/>
            <person name="Meyer T.E."/>
        </authorList>
    </citation>
    <scope>NUCLEOTIDE SEQUENCE</scope>
    <source>
        <strain evidence="7">DSM 23193</strain>
    </source>
</reference>
<keyword evidence="5 7" id="KW-0378">Hydrolase</keyword>
<evidence type="ECO:0000313" key="8">
    <source>
        <dbReference type="Proteomes" id="UP000631034"/>
    </source>
</evidence>
<accession>A0A8J6YJD9</accession>
<protein>
    <submittedName>
        <fullName evidence="7">Dihydroorotase</fullName>
        <ecNumber evidence="7">3.5.2.3</ecNumber>
    </submittedName>
</protein>
<dbReference type="InterPro" id="IPR002195">
    <property type="entry name" value="Dihydroorotase_CS"/>
</dbReference>
<evidence type="ECO:0000256" key="5">
    <source>
        <dbReference type="ARBA" id="ARBA00022801"/>
    </source>
</evidence>
<dbReference type="SUPFAM" id="SSF51556">
    <property type="entry name" value="Metallo-dependent hydrolases"/>
    <property type="match status" value="1"/>
</dbReference>
<dbReference type="GO" id="GO:0004038">
    <property type="term" value="F:allantoinase activity"/>
    <property type="evidence" value="ECO:0007669"/>
    <property type="project" value="TreeGrafter"/>
</dbReference>
<dbReference type="RefSeq" id="WP_192534437.1">
    <property type="nucleotide sequence ID" value="NZ_JACZHT010000004.1"/>
</dbReference>
<proteinExistence type="inferred from homology"/>
<evidence type="ECO:0000256" key="3">
    <source>
        <dbReference type="ARBA" id="ARBA00010286"/>
    </source>
</evidence>
<dbReference type="GO" id="GO:0005737">
    <property type="term" value="C:cytoplasm"/>
    <property type="evidence" value="ECO:0007669"/>
    <property type="project" value="TreeGrafter"/>
</dbReference>
<keyword evidence="4" id="KW-0479">Metal-binding</keyword>
<dbReference type="CDD" id="cd01318">
    <property type="entry name" value="DHOase_IIb"/>
    <property type="match status" value="1"/>
</dbReference>
<evidence type="ECO:0000259" key="6">
    <source>
        <dbReference type="Pfam" id="PF01979"/>
    </source>
</evidence>
<dbReference type="Proteomes" id="UP000631034">
    <property type="component" value="Unassembled WGS sequence"/>
</dbReference>
<comment type="cofactor">
    <cofactor evidence="1">
        <name>Zn(2+)</name>
        <dbReference type="ChEBI" id="CHEBI:29105"/>
    </cofactor>
</comment>
<dbReference type="EC" id="3.5.2.3" evidence="7"/>
<dbReference type="InterPro" id="IPR006680">
    <property type="entry name" value="Amidohydro-rel"/>
</dbReference>
<keyword evidence="8" id="KW-1185">Reference proteome</keyword>
<organism evidence="7 8">
    <name type="scientific">Phaeovibrio sulfidiphilus</name>
    <dbReference type="NCBI Taxonomy" id="1220600"/>
    <lineage>
        <taxon>Bacteria</taxon>
        <taxon>Pseudomonadati</taxon>
        <taxon>Pseudomonadota</taxon>
        <taxon>Alphaproteobacteria</taxon>
        <taxon>Rhodospirillales</taxon>
        <taxon>Rhodospirillaceae</taxon>
        <taxon>Phaeovibrio</taxon>
    </lineage>
</organism>
<comment type="function">
    <text evidence="2">Catalyzes the reversible cyclization of carbamoyl aspartate to dihydroorotate.</text>
</comment>
<dbReference type="PANTHER" id="PTHR43668">
    <property type="entry name" value="ALLANTOINASE"/>
    <property type="match status" value="1"/>
</dbReference>
<dbReference type="GO" id="GO:0004151">
    <property type="term" value="F:dihydroorotase activity"/>
    <property type="evidence" value="ECO:0007669"/>
    <property type="project" value="UniProtKB-EC"/>
</dbReference>
<feature type="domain" description="Amidohydrolase-related" evidence="6">
    <location>
        <begin position="52"/>
        <end position="420"/>
    </location>
</feature>
<gene>
    <name evidence="7" type="ORF">IHV25_07190</name>
</gene>
<dbReference type="PROSITE" id="PS00483">
    <property type="entry name" value="DIHYDROOROTASE_2"/>
    <property type="match status" value="1"/>
</dbReference>
<evidence type="ECO:0000256" key="1">
    <source>
        <dbReference type="ARBA" id="ARBA00001947"/>
    </source>
</evidence>
<dbReference type="PANTHER" id="PTHR43668:SF4">
    <property type="entry name" value="ALLANTOINASE"/>
    <property type="match status" value="1"/>
</dbReference>
<dbReference type="AlphaFoldDB" id="A0A8J6YJD9"/>
<comment type="caution">
    <text evidence="7">The sequence shown here is derived from an EMBL/GenBank/DDBJ whole genome shotgun (WGS) entry which is preliminary data.</text>
</comment>
<dbReference type="NCBIfam" id="NF006559">
    <property type="entry name" value="PRK09060.1"/>
    <property type="match status" value="1"/>
</dbReference>